<feature type="transmembrane region" description="Helical" evidence="2">
    <location>
        <begin position="204"/>
        <end position="224"/>
    </location>
</feature>
<protein>
    <recommendedName>
        <fullName evidence="5">Transmembrane protein</fullName>
    </recommendedName>
</protein>
<evidence type="ECO:0000256" key="2">
    <source>
        <dbReference type="SAM" id="Phobius"/>
    </source>
</evidence>
<accession>A0A0W1AAJ7</accession>
<comment type="caution">
    <text evidence="3">The sequence shown here is derived from an EMBL/GenBank/DDBJ whole genome shotgun (WGS) entry which is preliminary data.</text>
</comment>
<evidence type="ECO:0000313" key="4">
    <source>
        <dbReference type="Proteomes" id="UP000054729"/>
    </source>
</evidence>
<sequence>MAKDSNEQKKSPTWVKHLLTSLSGIGITSAIVWFATGMPIAPILVESFPVGVYVGVFFTFAAISVLNLTPFAMAAIYFSVVGALVGAGVVGLTLLASKFMNSKNVNEDSSDFELEDESEELSSESDEESSENNENTKSFWSRYYGLGVNFMVSSLASAGVSLLIPNVLVSFAVIPTFLAGVLTGLLAFPFAASVELLGVLALPFAAAGFSLSALVTGATAYLCLRNDNDATSPQGDINEELHFEHEDDFGLTKSSPLSQLSRKRDQNVEAHSEHDLSKEGSSKPLFERQNRDERRSSPKNLQDDAESCCGLSWSS</sequence>
<name>A0A0W1AAJ7_9GAMM</name>
<feature type="region of interest" description="Disordered" evidence="1">
    <location>
        <begin position="108"/>
        <end position="134"/>
    </location>
</feature>
<evidence type="ECO:0000313" key="3">
    <source>
        <dbReference type="EMBL" id="KTD78345.1"/>
    </source>
</evidence>
<evidence type="ECO:0000256" key="1">
    <source>
        <dbReference type="SAM" id="MobiDB-lite"/>
    </source>
</evidence>
<dbReference type="AlphaFoldDB" id="A0A0W1AAJ7"/>
<keyword evidence="2" id="KW-0812">Transmembrane</keyword>
<feature type="transmembrane region" description="Helical" evidence="2">
    <location>
        <begin position="50"/>
        <end position="68"/>
    </location>
</feature>
<dbReference type="Proteomes" id="UP000054729">
    <property type="component" value="Unassembled WGS sequence"/>
</dbReference>
<dbReference type="PATRIC" id="fig|66969.6.peg.1938"/>
<feature type="region of interest" description="Disordered" evidence="1">
    <location>
        <begin position="248"/>
        <end position="315"/>
    </location>
</feature>
<dbReference type="STRING" id="66969.Lwal_1780"/>
<keyword evidence="4" id="KW-1185">Reference proteome</keyword>
<feature type="transmembrane region" description="Helical" evidence="2">
    <location>
        <begin position="75"/>
        <end position="96"/>
    </location>
</feature>
<gene>
    <name evidence="3" type="ORF">Lwal_1780</name>
</gene>
<organism evidence="3 4">
    <name type="scientific">Legionella waltersii</name>
    <dbReference type="NCBI Taxonomy" id="66969"/>
    <lineage>
        <taxon>Bacteria</taxon>
        <taxon>Pseudomonadati</taxon>
        <taxon>Pseudomonadota</taxon>
        <taxon>Gammaproteobacteria</taxon>
        <taxon>Legionellales</taxon>
        <taxon>Legionellaceae</taxon>
        <taxon>Legionella</taxon>
    </lineage>
</organism>
<dbReference type="EMBL" id="LNZB01000041">
    <property type="protein sequence ID" value="KTD78345.1"/>
    <property type="molecule type" value="Genomic_DNA"/>
</dbReference>
<dbReference type="RefSeq" id="WP_058480438.1">
    <property type="nucleotide sequence ID" value="NZ_CAAAIQ010000004.1"/>
</dbReference>
<feature type="compositionally biased region" description="Basic and acidic residues" evidence="1">
    <location>
        <begin position="262"/>
        <end position="296"/>
    </location>
</feature>
<feature type="transmembrane region" description="Helical" evidence="2">
    <location>
        <begin position="171"/>
        <end position="192"/>
    </location>
</feature>
<feature type="transmembrane region" description="Helical" evidence="2">
    <location>
        <begin position="143"/>
        <end position="164"/>
    </location>
</feature>
<reference evidence="3 4" key="1">
    <citation type="submission" date="2015-11" db="EMBL/GenBank/DDBJ databases">
        <title>Genomic analysis of 38 Legionella species identifies large and diverse effector repertoires.</title>
        <authorList>
            <person name="Burstein D."/>
            <person name="Amaro F."/>
            <person name="Zusman T."/>
            <person name="Lifshitz Z."/>
            <person name="Cohen O."/>
            <person name="Gilbert J.A."/>
            <person name="Pupko T."/>
            <person name="Shuman H.A."/>
            <person name="Segal G."/>
        </authorList>
    </citation>
    <scope>NUCLEOTIDE SEQUENCE [LARGE SCALE GENOMIC DNA]</scope>
    <source>
        <strain evidence="3 4">ATCC 51914</strain>
    </source>
</reference>
<proteinExistence type="predicted"/>
<keyword evidence="2" id="KW-1133">Transmembrane helix</keyword>
<feature type="transmembrane region" description="Helical" evidence="2">
    <location>
        <begin position="21"/>
        <end position="44"/>
    </location>
</feature>
<feature type="compositionally biased region" description="Acidic residues" evidence="1">
    <location>
        <begin position="108"/>
        <end position="131"/>
    </location>
</feature>
<evidence type="ECO:0008006" key="5">
    <source>
        <dbReference type="Google" id="ProtNLM"/>
    </source>
</evidence>
<keyword evidence="2" id="KW-0472">Membrane</keyword>